<feature type="domain" description="Response regulatory" evidence="11">
    <location>
        <begin position="1167"/>
        <end position="1282"/>
    </location>
</feature>
<dbReference type="Pfam" id="PF07495">
    <property type="entry name" value="Y_Y_Y"/>
    <property type="match status" value="1"/>
</dbReference>
<name>A0ABV5F9T2_9FLAO</name>
<dbReference type="EC" id="2.7.13.3" evidence="2"/>
<evidence type="ECO:0000256" key="6">
    <source>
        <dbReference type="ARBA" id="ARBA00023163"/>
    </source>
</evidence>
<dbReference type="InterPro" id="IPR004358">
    <property type="entry name" value="Sig_transdc_His_kin-like_C"/>
</dbReference>
<keyword evidence="6" id="KW-0804">Transcription</keyword>
<evidence type="ECO:0000256" key="2">
    <source>
        <dbReference type="ARBA" id="ARBA00012438"/>
    </source>
</evidence>
<dbReference type="InterPro" id="IPR009057">
    <property type="entry name" value="Homeodomain-like_sf"/>
</dbReference>
<dbReference type="Pfam" id="PF07494">
    <property type="entry name" value="Reg_prop"/>
    <property type="match status" value="1"/>
</dbReference>
<dbReference type="Pfam" id="PF00512">
    <property type="entry name" value="HisKA"/>
    <property type="match status" value="1"/>
</dbReference>
<dbReference type="SUPFAM" id="SSF46689">
    <property type="entry name" value="Homeodomain-like"/>
    <property type="match status" value="1"/>
</dbReference>
<dbReference type="InterPro" id="IPR018062">
    <property type="entry name" value="HTH_AraC-typ_CS"/>
</dbReference>
<feature type="modified residue" description="4-aspartylphosphate" evidence="7">
    <location>
        <position position="1215"/>
    </location>
</feature>
<accession>A0ABV5F9T2</accession>
<evidence type="ECO:0000259" key="10">
    <source>
        <dbReference type="PROSITE" id="PS50109"/>
    </source>
</evidence>
<dbReference type="InterPro" id="IPR018060">
    <property type="entry name" value="HTH_AraC"/>
</dbReference>
<dbReference type="PANTHER" id="PTHR43547:SF2">
    <property type="entry name" value="HYBRID SIGNAL TRANSDUCTION HISTIDINE KINASE C"/>
    <property type="match status" value="1"/>
</dbReference>
<dbReference type="InterPro" id="IPR003594">
    <property type="entry name" value="HATPase_dom"/>
</dbReference>
<evidence type="ECO:0000256" key="5">
    <source>
        <dbReference type="ARBA" id="ARBA00023125"/>
    </source>
</evidence>
<dbReference type="Pfam" id="PF02518">
    <property type="entry name" value="HATPase_c"/>
    <property type="match status" value="1"/>
</dbReference>
<evidence type="ECO:0000256" key="3">
    <source>
        <dbReference type="ARBA" id="ARBA00022553"/>
    </source>
</evidence>
<keyword evidence="3 7" id="KW-0597">Phosphoprotein</keyword>
<keyword evidence="8" id="KW-0812">Transmembrane</keyword>
<keyword evidence="13" id="KW-1185">Reference proteome</keyword>
<dbReference type="Gene3D" id="2.60.40.10">
    <property type="entry name" value="Immunoglobulins"/>
    <property type="match status" value="1"/>
</dbReference>
<dbReference type="Gene3D" id="3.40.50.2300">
    <property type="match status" value="1"/>
</dbReference>
<organism evidence="12 13">
    <name type="scientific">Mariniflexile ostreae</name>
    <dbReference type="NCBI Taxonomy" id="1520892"/>
    <lineage>
        <taxon>Bacteria</taxon>
        <taxon>Pseudomonadati</taxon>
        <taxon>Bacteroidota</taxon>
        <taxon>Flavobacteriia</taxon>
        <taxon>Flavobacteriales</taxon>
        <taxon>Flavobacteriaceae</taxon>
        <taxon>Mariniflexile</taxon>
    </lineage>
</organism>
<evidence type="ECO:0000256" key="4">
    <source>
        <dbReference type="ARBA" id="ARBA00023015"/>
    </source>
</evidence>
<dbReference type="InterPro" id="IPR011110">
    <property type="entry name" value="Reg_prop"/>
</dbReference>
<dbReference type="InterPro" id="IPR011006">
    <property type="entry name" value="CheY-like_superfamily"/>
</dbReference>
<evidence type="ECO:0000256" key="1">
    <source>
        <dbReference type="ARBA" id="ARBA00000085"/>
    </source>
</evidence>
<keyword evidence="4" id="KW-0805">Transcription regulation</keyword>
<evidence type="ECO:0000256" key="7">
    <source>
        <dbReference type="PROSITE-ProRule" id="PRU00169"/>
    </source>
</evidence>
<dbReference type="InterPro" id="IPR001789">
    <property type="entry name" value="Sig_transdc_resp-reg_receiver"/>
</dbReference>
<dbReference type="InterPro" id="IPR005467">
    <property type="entry name" value="His_kinase_dom"/>
</dbReference>
<dbReference type="PANTHER" id="PTHR43547">
    <property type="entry name" value="TWO-COMPONENT HISTIDINE KINASE"/>
    <property type="match status" value="1"/>
</dbReference>
<dbReference type="RefSeq" id="WP_379860380.1">
    <property type="nucleotide sequence ID" value="NZ_JBHMFC010000016.1"/>
</dbReference>
<sequence>MMKDYFEQTGIFEVEVEVISKVYKMTIKHCVIIFFCLLSNWVVGQFNNLKFENLDTVDGLSSSTCNEIFQDKEGFLWFGTIDGLNKYNGYEFEVYRTILNDPTSLSNNRINAIEEDREGHLWIGTNNGLNLFNKQTNKFTRINLYKQLSLSNSPQKIINDLFYDDSSNTLWVATNNGAIKILLGDENLNSKAFKFSYYINDQSNLNSLDNNGVNVILKDENNAIWISTNGMYLNRYNANKDNFDRVYINSKRPYELNHIPKRFFLDADGDFWIGNDLSNFIVWNTKENSFNHVSFAETNIPIFDFFQDDDGVFWVPTEGHGLYLFTKEAGKVTLKQHIVKNLSDPFSLPNNKPSKVFQDRSGIYWIGSYDKGVSELDPSQYAFGHYYYQPDNPNGMSEKTVQAVLQDSKKRIWISAYNGGLNLFNEETHTFKHYSNDPKNKNSLSSNKILYTFEDHNSNIWICTLDGGLNKFNPETHTFERFWHQPADSLSLGQNSVWTGTEDSENRLWLGLRTEGLSLYDPNTKHFHNYKNIYGKDNSLLSNNVLCLFVDSKNRLLIGTSLGLNVVDLNKLDGFIPKKINFKEVKGNGIEGIGINYVTEDHLGNIWVGADSGIYKLNPDLALMQSYSSLNGLPNNLVVGIVEDDNYDIWATTKGGLSLLNIKTQQFKNFNAQDGLQGPEYQSKSIEKTKDGRIIIGGINGFNIFKPSDINIPESVILTPQITSFKLNNKPVVAGDSINGRVILNKSISNTQDLTLKYNENYISFEFVALYFENPVQVQYAYKMKGLDNEFVDIGSGRVVNHSGLEPGDYSFEVRASIDDQWENAQTASVNIKILPPLWKTWWAYMIYVLVGALIFWAIAYYYTLKVKETQEHELDQLKFQFFVNVSHEFRTPLTLILSPVDKILSNFNNDPETIRKSAITIQRSARRLLHLVNQLLDYRKMDVGMAPLQLEKGDIVKFSEDIFSLFKDLALKKAINYQFQASSKSIVSLFDFDKIEKIITNLISNAIKFTNNDGEITISVNEVKKTQSKSKNLFFRKEKLGDYVEIIVQDSGVGLDKEQLKRIFSRFYNIDTTKTGTGIGLNFSKGLVELHGGEIFVESEHLKGSKFVVRLPLNMKGSLEKVKNVKNEFLINSMKAVEYDMLISNETPIINNNDESTLKDGKSLPTVLVVEDNKELRIHLINDLKDSYIIKEAVNGEDGLKMVKKYFPDIVVSDVMMPKMDGFEMCHSIKKELETCHIPVILLTAKTLEEDRIEGYEHGADGYLAKPFVTSVLRARINNLLESKNRLRQKFSEIGGVFPSSEVTSNNLDEAFLDKATKIIIDNISDVDFKQEHLLKEMSIGRSQFYRKINSLTGNNPSYFIRTIRLRYASELLLKNEFSIKEVTHMTGFNSTAYFSKTFKELFNVTPSQFMEQKQDSLKEQGKSASED</sequence>
<evidence type="ECO:0000313" key="13">
    <source>
        <dbReference type="Proteomes" id="UP001589585"/>
    </source>
</evidence>
<dbReference type="Gene3D" id="1.10.287.130">
    <property type="match status" value="1"/>
</dbReference>
<comment type="catalytic activity">
    <reaction evidence="1">
        <text>ATP + protein L-histidine = ADP + protein N-phospho-L-histidine.</text>
        <dbReference type="EC" id="2.7.13.3"/>
    </reaction>
</comment>
<dbReference type="InterPro" id="IPR011047">
    <property type="entry name" value="Quinoprotein_ADH-like_sf"/>
</dbReference>
<dbReference type="InterPro" id="IPR003661">
    <property type="entry name" value="HisK_dim/P_dom"/>
</dbReference>
<gene>
    <name evidence="12" type="ORF">ACFFU9_05425</name>
</gene>
<evidence type="ECO:0000259" key="9">
    <source>
        <dbReference type="PROSITE" id="PS01124"/>
    </source>
</evidence>
<evidence type="ECO:0000313" key="12">
    <source>
        <dbReference type="EMBL" id="MFB9056180.1"/>
    </source>
</evidence>
<dbReference type="SUPFAM" id="SSF47384">
    <property type="entry name" value="Homodimeric domain of signal transducing histidine kinase"/>
    <property type="match status" value="1"/>
</dbReference>
<dbReference type="Gene3D" id="1.10.10.60">
    <property type="entry name" value="Homeodomain-like"/>
    <property type="match status" value="1"/>
</dbReference>
<keyword evidence="8" id="KW-1133">Transmembrane helix</keyword>
<dbReference type="SMART" id="SM00448">
    <property type="entry name" value="REC"/>
    <property type="match status" value="1"/>
</dbReference>
<dbReference type="PROSITE" id="PS01124">
    <property type="entry name" value="HTH_ARAC_FAMILY_2"/>
    <property type="match status" value="1"/>
</dbReference>
<feature type="domain" description="Histidine kinase" evidence="10">
    <location>
        <begin position="885"/>
        <end position="1116"/>
    </location>
</feature>
<evidence type="ECO:0000259" key="11">
    <source>
        <dbReference type="PROSITE" id="PS50110"/>
    </source>
</evidence>
<comment type="caution">
    <text evidence="12">The sequence shown here is derived from an EMBL/GenBank/DDBJ whole genome shotgun (WGS) entry which is preliminary data.</text>
</comment>
<dbReference type="Gene3D" id="3.30.565.10">
    <property type="entry name" value="Histidine kinase-like ATPase, C-terminal domain"/>
    <property type="match status" value="1"/>
</dbReference>
<dbReference type="SUPFAM" id="SSF52172">
    <property type="entry name" value="CheY-like"/>
    <property type="match status" value="1"/>
</dbReference>
<dbReference type="Pfam" id="PF00072">
    <property type="entry name" value="Response_reg"/>
    <property type="match status" value="1"/>
</dbReference>
<dbReference type="InterPro" id="IPR015943">
    <property type="entry name" value="WD40/YVTN_repeat-like_dom_sf"/>
</dbReference>
<dbReference type="CDD" id="cd17574">
    <property type="entry name" value="REC_OmpR"/>
    <property type="match status" value="1"/>
</dbReference>
<proteinExistence type="predicted"/>
<dbReference type="Gene3D" id="2.130.10.10">
    <property type="entry name" value="YVTN repeat-like/Quinoprotein amine dehydrogenase"/>
    <property type="match status" value="3"/>
</dbReference>
<dbReference type="SUPFAM" id="SSF50998">
    <property type="entry name" value="Quinoprotein alcohol dehydrogenase-like"/>
    <property type="match status" value="1"/>
</dbReference>
<dbReference type="EMBL" id="JBHMFC010000016">
    <property type="protein sequence ID" value="MFB9056180.1"/>
    <property type="molecule type" value="Genomic_DNA"/>
</dbReference>
<dbReference type="SMART" id="SM00388">
    <property type="entry name" value="HisKA"/>
    <property type="match status" value="1"/>
</dbReference>
<dbReference type="CDD" id="cd00082">
    <property type="entry name" value="HisKA"/>
    <property type="match status" value="1"/>
</dbReference>
<dbReference type="PRINTS" id="PR00344">
    <property type="entry name" value="BCTRLSENSOR"/>
</dbReference>
<dbReference type="PROSITE" id="PS00041">
    <property type="entry name" value="HTH_ARAC_FAMILY_1"/>
    <property type="match status" value="1"/>
</dbReference>
<protein>
    <recommendedName>
        <fullName evidence="2">histidine kinase</fullName>
        <ecNumber evidence="2">2.7.13.3</ecNumber>
    </recommendedName>
</protein>
<dbReference type="InterPro" id="IPR036097">
    <property type="entry name" value="HisK_dim/P_sf"/>
</dbReference>
<dbReference type="InterPro" id="IPR036890">
    <property type="entry name" value="HATPase_C_sf"/>
</dbReference>
<dbReference type="SUPFAM" id="SSF63829">
    <property type="entry name" value="Calcium-dependent phosphotriesterase"/>
    <property type="match status" value="1"/>
</dbReference>
<dbReference type="SUPFAM" id="SSF55874">
    <property type="entry name" value="ATPase domain of HSP90 chaperone/DNA topoisomerase II/histidine kinase"/>
    <property type="match status" value="1"/>
</dbReference>
<keyword evidence="8" id="KW-0472">Membrane</keyword>
<dbReference type="Proteomes" id="UP001589585">
    <property type="component" value="Unassembled WGS sequence"/>
</dbReference>
<dbReference type="PROSITE" id="PS50110">
    <property type="entry name" value="RESPONSE_REGULATORY"/>
    <property type="match status" value="1"/>
</dbReference>
<evidence type="ECO:0000256" key="8">
    <source>
        <dbReference type="SAM" id="Phobius"/>
    </source>
</evidence>
<feature type="transmembrane region" description="Helical" evidence="8">
    <location>
        <begin position="842"/>
        <end position="863"/>
    </location>
</feature>
<reference evidence="12 13" key="1">
    <citation type="submission" date="2024-09" db="EMBL/GenBank/DDBJ databases">
        <authorList>
            <person name="Sun Q."/>
            <person name="Mori K."/>
        </authorList>
    </citation>
    <scope>NUCLEOTIDE SEQUENCE [LARGE SCALE GENOMIC DNA]</scope>
    <source>
        <strain evidence="12 13">CECT 8622</strain>
    </source>
</reference>
<dbReference type="InterPro" id="IPR013783">
    <property type="entry name" value="Ig-like_fold"/>
</dbReference>
<dbReference type="InterPro" id="IPR011123">
    <property type="entry name" value="Y_Y_Y"/>
</dbReference>
<keyword evidence="5" id="KW-0238">DNA-binding</keyword>
<dbReference type="Pfam" id="PF12833">
    <property type="entry name" value="HTH_18"/>
    <property type="match status" value="1"/>
</dbReference>
<dbReference type="SMART" id="SM00342">
    <property type="entry name" value="HTH_ARAC"/>
    <property type="match status" value="1"/>
</dbReference>
<feature type="domain" description="HTH araC/xylS-type" evidence="9">
    <location>
        <begin position="1315"/>
        <end position="1414"/>
    </location>
</feature>
<dbReference type="PROSITE" id="PS50109">
    <property type="entry name" value="HIS_KIN"/>
    <property type="match status" value="1"/>
</dbReference>
<dbReference type="SMART" id="SM00387">
    <property type="entry name" value="HATPase_c"/>
    <property type="match status" value="1"/>
</dbReference>